<evidence type="ECO:0000259" key="10">
    <source>
        <dbReference type="PROSITE" id="PS51293"/>
    </source>
</evidence>
<keyword evidence="2 5" id="KW-0863">Zinc-finger</keyword>
<comment type="caution">
    <text evidence="12">The sequence shown here is derived from an EMBL/GenBank/DDBJ whole genome shotgun (WGS) entry which is preliminary data.</text>
</comment>
<evidence type="ECO:0000256" key="2">
    <source>
        <dbReference type="ARBA" id="ARBA00022771"/>
    </source>
</evidence>
<feature type="compositionally biased region" description="Acidic residues" evidence="6">
    <location>
        <begin position="401"/>
        <end position="414"/>
    </location>
</feature>
<dbReference type="Gene3D" id="3.30.40.10">
    <property type="entry name" value="Zinc/RING finger domain, C3HC4 (zinc finger)"/>
    <property type="match status" value="3"/>
</dbReference>
<feature type="compositionally biased region" description="Pro residues" evidence="6">
    <location>
        <begin position="1382"/>
        <end position="1406"/>
    </location>
</feature>
<feature type="compositionally biased region" description="Basic and acidic residues" evidence="6">
    <location>
        <begin position="1343"/>
        <end position="1352"/>
    </location>
</feature>
<dbReference type="InterPro" id="IPR011011">
    <property type="entry name" value="Znf_FYVE_PHD"/>
</dbReference>
<dbReference type="PROSITE" id="PS51038">
    <property type="entry name" value="BAH"/>
    <property type="match status" value="1"/>
</dbReference>
<keyword evidence="1" id="KW-0479">Metal-binding</keyword>
<feature type="compositionally biased region" description="Low complexity" evidence="6">
    <location>
        <begin position="26"/>
        <end position="40"/>
    </location>
</feature>
<dbReference type="CDD" id="cd15571">
    <property type="entry name" value="ePHD"/>
    <property type="match status" value="1"/>
</dbReference>
<feature type="region of interest" description="Disordered" evidence="6">
    <location>
        <begin position="1295"/>
        <end position="1325"/>
    </location>
</feature>
<feature type="compositionally biased region" description="Low complexity" evidence="6">
    <location>
        <begin position="100"/>
        <end position="109"/>
    </location>
</feature>
<dbReference type="Gene3D" id="2.30.30.490">
    <property type="match status" value="1"/>
</dbReference>
<dbReference type="Proteomes" id="UP001447188">
    <property type="component" value="Unassembled WGS sequence"/>
</dbReference>
<dbReference type="InterPro" id="IPR001025">
    <property type="entry name" value="BAH_dom"/>
</dbReference>
<keyword evidence="4" id="KW-0539">Nucleus</keyword>
<dbReference type="Pfam" id="PF13831">
    <property type="entry name" value="PHD_2"/>
    <property type="match status" value="1"/>
</dbReference>
<dbReference type="PANTHER" id="PTHR47672">
    <property type="entry name" value="E3 UBIQUITIN-PROTEIN LIGASE SNT2"/>
    <property type="match status" value="1"/>
</dbReference>
<dbReference type="SUPFAM" id="SSF46689">
    <property type="entry name" value="Homeodomain-like"/>
    <property type="match status" value="1"/>
</dbReference>
<keyword evidence="3" id="KW-0862">Zinc</keyword>
<evidence type="ECO:0000313" key="13">
    <source>
        <dbReference type="Proteomes" id="UP001447188"/>
    </source>
</evidence>
<feature type="compositionally biased region" description="Polar residues" evidence="6">
    <location>
        <begin position="1299"/>
        <end position="1309"/>
    </location>
</feature>
<feature type="domain" description="SANT" evidence="10">
    <location>
        <begin position="642"/>
        <end position="685"/>
    </location>
</feature>
<feature type="region of interest" description="Disordered" evidence="6">
    <location>
        <begin position="750"/>
        <end position="775"/>
    </location>
</feature>
<gene>
    <name evidence="12" type="primary">SNT2</name>
    <name evidence="12" type="ORF">Q9L58_002979</name>
</gene>
<feature type="domain" description="PHD-type" evidence="7">
    <location>
        <begin position="911"/>
        <end position="961"/>
    </location>
</feature>
<dbReference type="PANTHER" id="PTHR47672:SF1">
    <property type="entry name" value="E3 UBIQUITIN-PROTEIN LIGASE SNT2"/>
    <property type="match status" value="1"/>
</dbReference>
<dbReference type="SUPFAM" id="SSF57903">
    <property type="entry name" value="FYVE/PHD zinc finger"/>
    <property type="match status" value="2"/>
</dbReference>
<evidence type="ECO:0000259" key="8">
    <source>
        <dbReference type="PROSITE" id="PS51038"/>
    </source>
</evidence>
<dbReference type="PROSITE" id="PS50016">
    <property type="entry name" value="ZF_PHD_2"/>
    <property type="match status" value="1"/>
</dbReference>
<name>A0ABR3GQ87_9PEZI</name>
<feature type="region of interest" description="Disordered" evidence="6">
    <location>
        <begin position="984"/>
        <end position="1050"/>
    </location>
</feature>
<accession>A0ABR3GQ87</accession>
<dbReference type="Pfam" id="PF01426">
    <property type="entry name" value="BAH"/>
    <property type="match status" value="1"/>
</dbReference>
<sequence length="1636" mass="180671">MADRKSSTASRAPAGNGAPNEASVSAFATTTTAQTAPAAANVRSTSPYGTRSRNRGSRVNYAEDKDNDMDYEYTSTPSAASSSSKSGAGVAVEVAVAPTTASSRRASAVGGTGSKDKEGATAMVATVTSTGSKKRKNHHIAPVMPRDLGLSNMLSFENPYMKDGKLIACDGTTLSVNDHIYLVCEPPGEPYYLARIMEFLHTNNDPDQPIDSIRVNWYYRPKDIQRKVTDTRVLFSSMHSDSCPLAAIRGKCYILHRSEVEDVDEFRKRRDSFYFEKMFDRYIHRYYDVIPTNQVRNVPEKVRRVLIDRWKYLLVEPQRAKELCSQMKECKRCTGFCASTDSVHCAVCGNTYHMNCVRPPLLKKPSRGFAWACGPCNRAQERKLEARNTPTLTPGTTASGEVEEDVYDDEDEDMSPGAGGMDTDSISDSADLEKQPTAEQLHWAQMWPMRYLGQHCRVEDALDPDDRIFPRAASRIGPRHQANVNIWHGRPVEYVKPVEIKKKYQKGGSKSAKSVAAAEAEAAAREKRPKWVMDEPPGYIRRGEDDGTTSTLLFKIPDEGVGEDAERKKDVVERYMEDTARVSGNLPGGTIAGAGCPRWAVNYQDKAIELLYANDFDDHKALEQLQKMHVTKDLREPKLKPDELKRFEEGVAKFGSELHSVTKYVKTRKEAEIVRFYYVWKKTDKGKQIWGNFEGRKGKKEAKMKDKDTGTKLVDDVADDEDDSAFDGNKAIEKKRGFECKFCNTRSSRQWRRAPGVPPGTLIQADKGGSSKKKQGEDRFLISALCRRCAELWRRYGIQWEDPDEVQKKVSAGGGRAWKRRIDEELLKELNAAQEDAKAEALAIAAVTASPQPQPIIAMAAAAIPDEKREPPRKKLKLEANGTAKKGKEKEKVEKPKEPPPPPPEPPKPKLLPCGVCNELEPLGNQHLVCRDCRMTVHRGCYGVGEVRSANKWVCEMCANDKNPAVSTNYECVLCPCHGPIESEDGSDIKKEEPQPKGSEKKKRKEGSEKEKEKEKEKQIILTSNHHEDGRKTKEADKRRPQHPREPLKKTAGNNWAHVICAVWTPEIKFADAKTMKIVEGIGTIPAVKWSQTCRVCKGSSGACVGCQVCHASVHVGCAHKAGWTMGFDIQPVKGSRREQVIIVKLGTEQGAMTAAVWCPEHDVKSTVHPIGEYTEENGLNALQLYVGTYKQADLGLTGTVRKANLMTISTKASQSHRRNSAGGPSSTGMNGKEITCSPTTVYIKTEGLEDKIGGIEGLLNDHVGGDGPKRCFCCQTDVSPLWWKVPCNPPRPKENGTAHLTNGATPQANGVLVNGDSVSNSHTYSTPRSLAVGLLCNRCHHKEKEKPESERQSPYSGRSEPPQSSRYTPLPPLHVFLASQQPPPAPPAPPAPPPPPPPPPPPQPVQPILNTIVVSGPIHPNQMQPVMPPQMAAQMVPQMVQQMAPQIITPQLTQIPQIQQQIPHSGSPSHPPPHHPLPQPPHSSHPPPHMSPLQPPTHISPHMAQSHVSVLQHPSHPPLSHASPHIQHMSPHPTHVSPRQPQHVSPHLHHVSPHPQLVSPHQPQLMSPRHPPHMPPQHMSPHMARPMPIPAPMQQAQQQQQQGPPPGPQNRPQEPPSQRVMSGASGSPALANLLH</sequence>
<evidence type="ECO:0000256" key="4">
    <source>
        <dbReference type="ARBA" id="ARBA00023242"/>
    </source>
</evidence>
<keyword evidence="13" id="KW-1185">Reference proteome</keyword>
<feature type="region of interest" description="Disordered" evidence="6">
    <location>
        <begin position="100"/>
        <end position="119"/>
    </location>
</feature>
<feature type="compositionally biased region" description="Basic and acidic residues" evidence="6">
    <location>
        <begin position="1006"/>
        <end position="1049"/>
    </location>
</feature>
<reference evidence="12 13" key="1">
    <citation type="submission" date="2024-02" db="EMBL/GenBank/DDBJ databases">
        <title>Discinaceae phylogenomics.</title>
        <authorList>
            <person name="Dirks A.C."/>
            <person name="James T.Y."/>
        </authorList>
    </citation>
    <scope>NUCLEOTIDE SEQUENCE [LARGE SCALE GENOMIC DNA]</scope>
    <source>
        <strain evidence="12 13">ACD0624</strain>
    </source>
</reference>
<feature type="compositionally biased region" description="Basic and acidic residues" evidence="6">
    <location>
        <begin position="886"/>
        <end position="898"/>
    </location>
</feature>
<evidence type="ECO:0000256" key="3">
    <source>
        <dbReference type="ARBA" id="ARBA00022833"/>
    </source>
</evidence>
<evidence type="ECO:0000259" key="11">
    <source>
        <dbReference type="PROSITE" id="PS51805"/>
    </source>
</evidence>
<evidence type="ECO:0000256" key="5">
    <source>
        <dbReference type="PROSITE-ProRule" id="PRU00146"/>
    </source>
</evidence>
<feature type="compositionally biased region" description="Pro residues" evidence="6">
    <location>
        <begin position="899"/>
        <end position="909"/>
    </location>
</feature>
<feature type="compositionally biased region" description="Low complexity" evidence="6">
    <location>
        <begin position="74"/>
        <end position="87"/>
    </location>
</feature>
<dbReference type="CDD" id="cd15497">
    <property type="entry name" value="PHD1_Snt2p_like"/>
    <property type="match status" value="1"/>
</dbReference>
<evidence type="ECO:0000256" key="1">
    <source>
        <dbReference type="ARBA" id="ARBA00022723"/>
    </source>
</evidence>
<dbReference type="EMBL" id="JBBBZM010000027">
    <property type="protein sequence ID" value="KAL0638043.1"/>
    <property type="molecule type" value="Genomic_DNA"/>
</dbReference>
<dbReference type="SMART" id="SM00439">
    <property type="entry name" value="BAH"/>
    <property type="match status" value="1"/>
</dbReference>
<dbReference type="InterPro" id="IPR009057">
    <property type="entry name" value="Homeodomain-like_sf"/>
</dbReference>
<evidence type="ECO:0000256" key="6">
    <source>
        <dbReference type="SAM" id="MobiDB-lite"/>
    </source>
</evidence>
<feature type="compositionally biased region" description="Basic and acidic residues" evidence="6">
    <location>
        <begin position="987"/>
        <end position="999"/>
    </location>
</feature>
<feature type="region of interest" description="Disordered" evidence="6">
    <location>
        <begin position="387"/>
        <end position="422"/>
    </location>
</feature>
<dbReference type="PROSITE" id="PS51293">
    <property type="entry name" value="SANT"/>
    <property type="match status" value="1"/>
</dbReference>
<dbReference type="InterPro" id="IPR001965">
    <property type="entry name" value="Znf_PHD"/>
</dbReference>
<feature type="compositionally biased region" description="Polar residues" evidence="6">
    <location>
        <begin position="42"/>
        <end position="51"/>
    </location>
</feature>
<feature type="compositionally biased region" description="Low complexity" evidence="6">
    <location>
        <begin position="1457"/>
        <end position="1469"/>
    </location>
</feature>
<evidence type="ECO:0000259" key="7">
    <source>
        <dbReference type="PROSITE" id="PS50016"/>
    </source>
</evidence>
<dbReference type="Pfam" id="PF00628">
    <property type="entry name" value="PHD"/>
    <property type="match status" value="1"/>
</dbReference>
<organism evidence="12 13">
    <name type="scientific">Discina gigas</name>
    <dbReference type="NCBI Taxonomy" id="1032678"/>
    <lineage>
        <taxon>Eukaryota</taxon>
        <taxon>Fungi</taxon>
        <taxon>Dikarya</taxon>
        <taxon>Ascomycota</taxon>
        <taxon>Pezizomycotina</taxon>
        <taxon>Pezizomycetes</taxon>
        <taxon>Pezizales</taxon>
        <taxon>Discinaceae</taxon>
        <taxon>Discina</taxon>
    </lineage>
</organism>
<feature type="region of interest" description="Disordered" evidence="6">
    <location>
        <begin position="1"/>
        <end position="87"/>
    </location>
</feature>
<feature type="region of interest" description="Disordered" evidence="6">
    <location>
        <begin position="864"/>
        <end position="909"/>
    </location>
</feature>
<feature type="compositionally biased region" description="Polar residues" evidence="6">
    <location>
        <begin position="388"/>
        <end position="399"/>
    </location>
</feature>
<dbReference type="InterPro" id="IPR029617">
    <property type="entry name" value="Snt2"/>
</dbReference>
<feature type="compositionally biased region" description="Low complexity" evidence="6">
    <location>
        <begin position="1577"/>
        <end position="1603"/>
    </location>
</feature>
<dbReference type="InterPro" id="IPR034732">
    <property type="entry name" value="EPHD"/>
</dbReference>
<feature type="region of interest" description="Disordered" evidence="6">
    <location>
        <begin position="1211"/>
        <end position="1233"/>
    </location>
</feature>
<dbReference type="Gene3D" id="1.10.10.60">
    <property type="entry name" value="Homeodomain-like"/>
    <property type="match status" value="1"/>
</dbReference>
<dbReference type="SMART" id="SM00249">
    <property type="entry name" value="PHD"/>
    <property type="match status" value="3"/>
</dbReference>
<feature type="region of interest" description="Disordered" evidence="6">
    <location>
        <begin position="1457"/>
        <end position="1636"/>
    </location>
</feature>
<feature type="domain" description="ELM2" evidence="9">
    <location>
        <begin position="472"/>
        <end position="629"/>
    </location>
</feature>
<dbReference type="InterPro" id="IPR000949">
    <property type="entry name" value="ELM2_dom"/>
</dbReference>
<proteinExistence type="predicted"/>
<feature type="domain" description="BAH" evidence="8">
    <location>
        <begin position="172"/>
        <end position="290"/>
    </location>
</feature>
<feature type="region of interest" description="Disordered" evidence="6">
    <location>
        <begin position="1343"/>
        <end position="1409"/>
    </location>
</feature>
<dbReference type="InterPro" id="IPR017884">
    <property type="entry name" value="SANT_dom"/>
</dbReference>
<dbReference type="Pfam" id="PF13832">
    <property type="entry name" value="zf-HC5HC2H_2"/>
    <property type="match status" value="1"/>
</dbReference>
<feature type="compositionally biased region" description="Pro residues" evidence="6">
    <location>
        <begin position="1470"/>
        <end position="1496"/>
    </location>
</feature>
<dbReference type="InterPro" id="IPR013083">
    <property type="entry name" value="Znf_RING/FYVE/PHD"/>
</dbReference>
<feature type="compositionally biased region" description="Polar residues" evidence="6">
    <location>
        <begin position="1353"/>
        <end position="1368"/>
    </location>
</feature>
<feature type="compositionally biased region" description="Pro residues" evidence="6">
    <location>
        <begin position="1604"/>
        <end position="1616"/>
    </location>
</feature>
<feature type="domain" description="PHD-type" evidence="11">
    <location>
        <begin position="1025"/>
        <end position="1163"/>
    </location>
</feature>
<dbReference type="InterPro" id="IPR043151">
    <property type="entry name" value="BAH_sf"/>
</dbReference>
<dbReference type="InterPro" id="IPR019787">
    <property type="entry name" value="Znf_PHD-finger"/>
</dbReference>
<evidence type="ECO:0000313" key="12">
    <source>
        <dbReference type="EMBL" id="KAL0638043.1"/>
    </source>
</evidence>
<protein>
    <submittedName>
        <fullName evidence="12">PHD type zinc finger protein with BAH domain-containing protein</fullName>
    </submittedName>
</protein>
<dbReference type="PROSITE" id="PS51805">
    <property type="entry name" value="EPHD"/>
    <property type="match status" value="1"/>
</dbReference>
<evidence type="ECO:0000259" key="9">
    <source>
        <dbReference type="PROSITE" id="PS51156"/>
    </source>
</evidence>
<dbReference type="PROSITE" id="PS51156">
    <property type="entry name" value="ELM2"/>
    <property type="match status" value="1"/>
</dbReference>